<sequence length="184" mass="21354">MDARTNNSRKKIIQSGLKLFIQNEDSTLVDVAKRAEVGRATVYRQFKHKEALQEEIALYCLDRFDEVNMSVENKAKDSLDAIRLVFENTLPLYEEFAFLQKFEKMFQKSEKLQVRIQQQDNEIRELIKLAKDEGLLSKHFCVDWGFYFFEGLLYAGYKMSHLDNYSSGKAAHLAFLSFKSGVAS</sequence>
<dbReference type="Pfam" id="PF00440">
    <property type="entry name" value="TetR_N"/>
    <property type="match status" value="1"/>
</dbReference>
<protein>
    <recommendedName>
        <fullName evidence="3">HTH tetR-type domain-containing protein</fullName>
    </recommendedName>
</protein>
<dbReference type="Proteomes" id="UP001161408">
    <property type="component" value="Unassembled WGS sequence"/>
</dbReference>
<keyword evidence="1 2" id="KW-0238">DNA-binding</keyword>
<dbReference type="AlphaFoldDB" id="A0AA37W4N9"/>
<gene>
    <name evidence="4" type="ORF">GCM10007914_22160</name>
</gene>
<dbReference type="GeneID" id="99696280"/>
<dbReference type="RefSeq" id="WP_028834979.1">
    <property type="nucleotide sequence ID" value="NZ_BJXY01000004.1"/>
</dbReference>
<dbReference type="EMBL" id="BSNE01000012">
    <property type="protein sequence ID" value="GLQ03335.1"/>
    <property type="molecule type" value="Genomic_DNA"/>
</dbReference>
<proteinExistence type="predicted"/>
<name>A0AA37W4N9_9GAMM</name>
<reference evidence="4" key="1">
    <citation type="journal article" date="2014" name="Int. J. Syst. Evol. Microbiol.">
        <title>Complete genome sequence of Corynebacterium casei LMG S-19264T (=DSM 44701T), isolated from a smear-ripened cheese.</title>
        <authorList>
            <consortium name="US DOE Joint Genome Institute (JGI-PGF)"/>
            <person name="Walter F."/>
            <person name="Albersmeier A."/>
            <person name="Kalinowski J."/>
            <person name="Ruckert C."/>
        </authorList>
    </citation>
    <scope>NUCLEOTIDE SEQUENCE</scope>
    <source>
        <strain evidence="4">NBRC 103034</strain>
    </source>
</reference>
<comment type="caution">
    <text evidence="4">The sequence shown here is derived from an EMBL/GenBank/DDBJ whole genome shotgun (WGS) entry which is preliminary data.</text>
</comment>
<dbReference type="InterPro" id="IPR009057">
    <property type="entry name" value="Homeodomain-like_sf"/>
</dbReference>
<dbReference type="GO" id="GO:0003677">
    <property type="term" value="F:DNA binding"/>
    <property type="evidence" value="ECO:0007669"/>
    <property type="project" value="UniProtKB-UniRule"/>
</dbReference>
<dbReference type="SUPFAM" id="SSF46689">
    <property type="entry name" value="Homeodomain-like"/>
    <property type="match status" value="1"/>
</dbReference>
<organism evidence="4 5">
    <name type="scientific">Pseudoalteromonas tetraodonis GFC</name>
    <dbReference type="NCBI Taxonomy" id="1315271"/>
    <lineage>
        <taxon>Bacteria</taxon>
        <taxon>Pseudomonadati</taxon>
        <taxon>Pseudomonadota</taxon>
        <taxon>Gammaproteobacteria</taxon>
        <taxon>Alteromonadales</taxon>
        <taxon>Pseudoalteromonadaceae</taxon>
        <taxon>Pseudoalteromonas</taxon>
    </lineage>
</organism>
<evidence type="ECO:0000256" key="2">
    <source>
        <dbReference type="PROSITE-ProRule" id="PRU00335"/>
    </source>
</evidence>
<reference evidence="4" key="2">
    <citation type="submission" date="2023-01" db="EMBL/GenBank/DDBJ databases">
        <title>Draft genome sequence of Pseudoalteromonas tetraodonis strain NBRC 103034.</title>
        <authorList>
            <person name="Sun Q."/>
            <person name="Mori K."/>
        </authorList>
    </citation>
    <scope>NUCLEOTIDE SEQUENCE</scope>
    <source>
        <strain evidence="4">NBRC 103034</strain>
    </source>
</reference>
<accession>A0AA37W4N9</accession>
<dbReference type="Gene3D" id="1.10.357.10">
    <property type="entry name" value="Tetracycline Repressor, domain 2"/>
    <property type="match status" value="1"/>
</dbReference>
<feature type="domain" description="HTH tetR-type" evidence="3">
    <location>
        <begin position="6"/>
        <end position="64"/>
    </location>
</feature>
<evidence type="ECO:0000256" key="1">
    <source>
        <dbReference type="ARBA" id="ARBA00023125"/>
    </source>
</evidence>
<evidence type="ECO:0000259" key="3">
    <source>
        <dbReference type="PROSITE" id="PS50977"/>
    </source>
</evidence>
<keyword evidence="5" id="KW-1185">Reference proteome</keyword>
<evidence type="ECO:0000313" key="4">
    <source>
        <dbReference type="EMBL" id="GLQ03335.1"/>
    </source>
</evidence>
<evidence type="ECO:0000313" key="5">
    <source>
        <dbReference type="Proteomes" id="UP001161408"/>
    </source>
</evidence>
<feature type="DNA-binding region" description="H-T-H motif" evidence="2">
    <location>
        <begin position="27"/>
        <end position="46"/>
    </location>
</feature>
<dbReference type="InterPro" id="IPR001647">
    <property type="entry name" value="HTH_TetR"/>
</dbReference>
<dbReference type="PROSITE" id="PS50977">
    <property type="entry name" value="HTH_TETR_2"/>
    <property type="match status" value="1"/>
</dbReference>